<gene>
    <name evidence="6" type="ORF">NW762_001421</name>
</gene>
<dbReference type="OrthoDB" id="5985073at2759"/>
<feature type="domain" description="LysM" evidence="5">
    <location>
        <begin position="31"/>
        <end position="79"/>
    </location>
</feature>
<name>A0A9W8SEI6_9HYPO</name>
<evidence type="ECO:0000259" key="5">
    <source>
        <dbReference type="PROSITE" id="PS51782"/>
    </source>
</evidence>
<protein>
    <recommendedName>
        <fullName evidence="5">LysM domain-containing protein</fullName>
    </recommendedName>
</protein>
<evidence type="ECO:0000313" key="7">
    <source>
        <dbReference type="Proteomes" id="UP001152049"/>
    </source>
</evidence>
<evidence type="ECO:0000256" key="3">
    <source>
        <dbReference type="ARBA" id="ARBA00044955"/>
    </source>
</evidence>
<dbReference type="AlphaFoldDB" id="A0A9W8SEI6"/>
<reference evidence="6" key="1">
    <citation type="submission" date="2022-09" db="EMBL/GenBank/DDBJ databases">
        <title>Fusarium specimens isolated from Avocado Roots.</title>
        <authorList>
            <person name="Stajich J."/>
            <person name="Roper C."/>
            <person name="Heimlech-Rivalta G."/>
        </authorList>
    </citation>
    <scope>NUCLEOTIDE SEQUENCE</scope>
    <source>
        <strain evidence="6">CF00136</strain>
    </source>
</reference>
<dbReference type="InterPro" id="IPR018392">
    <property type="entry name" value="LysM"/>
</dbReference>
<dbReference type="SUPFAM" id="SSF54106">
    <property type="entry name" value="LysM domain"/>
    <property type="match status" value="1"/>
</dbReference>
<dbReference type="InterPro" id="IPR052210">
    <property type="entry name" value="LysM1-like"/>
</dbReference>
<evidence type="ECO:0000313" key="6">
    <source>
        <dbReference type="EMBL" id="KAJ4269753.1"/>
    </source>
</evidence>
<dbReference type="Proteomes" id="UP001152049">
    <property type="component" value="Unassembled WGS sequence"/>
</dbReference>
<feature type="chain" id="PRO_5040803136" description="LysM domain-containing protein" evidence="4">
    <location>
        <begin position="24"/>
        <end position="222"/>
    </location>
</feature>
<sequence>MRALSAFSPLLLAGLPTAAVSHAQEPLKTCELYPVKSGDSCYTITRKTNATYAQIIAWNSQIDKQCANLAKFVGKDICVSNPDGNFSILQNSYGSVEIVTTTAPVPKPTPDRTSGRCAEYHLVTAGEDCSDFTLKYEITLKDFIFLNPHVWENCTNVYKDYYYCVRPVGYISTYPGYLPTTDTREWIQVSGTPHPGGGSPFDLLEKTPAIPIANDTRQDCEQ</sequence>
<dbReference type="PANTHER" id="PTHR34997">
    <property type="entry name" value="AM15"/>
    <property type="match status" value="1"/>
</dbReference>
<feature type="domain" description="LysM" evidence="5">
    <location>
        <begin position="119"/>
        <end position="165"/>
    </location>
</feature>
<feature type="signal peptide" evidence="4">
    <location>
        <begin position="1"/>
        <end position="23"/>
    </location>
</feature>
<keyword evidence="1" id="KW-0147">Chitin-binding</keyword>
<evidence type="ECO:0000256" key="2">
    <source>
        <dbReference type="ARBA" id="ARBA00023026"/>
    </source>
</evidence>
<dbReference type="Pfam" id="PF01476">
    <property type="entry name" value="LysM"/>
    <property type="match status" value="1"/>
</dbReference>
<dbReference type="EMBL" id="JAOQAZ010000002">
    <property type="protein sequence ID" value="KAJ4269753.1"/>
    <property type="molecule type" value="Genomic_DNA"/>
</dbReference>
<comment type="caution">
    <text evidence="6">The sequence shown here is derived from an EMBL/GenBank/DDBJ whole genome shotgun (WGS) entry which is preliminary data.</text>
</comment>
<evidence type="ECO:0000256" key="4">
    <source>
        <dbReference type="SAM" id="SignalP"/>
    </source>
</evidence>
<keyword evidence="7" id="KW-1185">Reference proteome</keyword>
<dbReference type="Gene3D" id="3.10.350.10">
    <property type="entry name" value="LysM domain"/>
    <property type="match status" value="2"/>
</dbReference>
<dbReference type="InterPro" id="IPR036779">
    <property type="entry name" value="LysM_dom_sf"/>
</dbReference>
<proteinExistence type="inferred from homology"/>
<dbReference type="PROSITE" id="PS51782">
    <property type="entry name" value="LYSM"/>
    <property type="match status" value="2"/>
</dbReference>
<evidence type="ECO:0000256" key="1">
    <source>
        <dbReference type="ARBA" id="ARBA00022669"/>
    </source>
</evidence>
<comment type="similarity">
    <text evidence="3">Belongs to the secreted LysM effector family.</text>
</comment>
<dbReference type="PANTHER" id="PTHR34997:SF1">
    <property type="entry name" value="PEPTIDOGLYCAN-BINDING LYSIN DOMAIN"/>
    <property type="match status" value="1"/>
</dbReference>
<accession>A0A9W8SEI6</accession>
<dbReference type="GO" id="GO:0008061">
    <property type="term" value="F:chitin binding"/>
    <property type="evidence" value="ECO:0007669"/>
    <property type="project" value="UniProtKB-KW"/>
</dbReference>
<dbReference type="CDD" id="cd00118">
    <property type="entry name" value="LysM"/>
    <property type="match status" value="1"/>
</dbReference>
<keyword evidence="4" id="KW-0732">Signal</keyword>
<keyword evidence="2" id="KW-0843">Virulence</keyword>
<organism evidence="6 7">
    <name type="scientific">Fusarium torreyae</name>
    <dbReference type="NCBI Taxonomy" id="1237075"/>
    <lineage>
        <taxon>Eukaryota</taxon>
        <taxon>Fungi</taxon>
        <taxon>Dikarya</taxon>
        <taxon>Ascomycota</taxon>
        <taxon>Pezizomycotina</taxon>
        <taxon>Sordariomycetes</taxon>
        <taxon>Hypocreomycetidae</taxon>
        <taxon>Hypocreales</taxon>
        <taxon>Nectriaceae</taxon>
        <taxon>Fusarium</taxon>
    </lineage>
</organism>